<evidence type="ECO:0000313" key="2">
    <source>
        <dbReference type="Proteomes" id="UP000499080"/>
    </source>
</evidence>
<protein>
    <submittedName>
        <fullName evidence="1">Uncharacterized protein</fullName>
    </submittedName>
</protein>
<dbReference type="EMBL" id="BGPR01000059">
    <property type="protein sequence ID" value="GBL88339.1"/>
    <property type="molecule type" value="Genomic_DNA"/>
</dbReference>
<name>A0A4Y2BA90_ARAVE</name>
<keyword evidence="2" id="KW-1185">Reference proteome</keyword>
<proteinExistence type="predicted"/>
<dbReference type="AlphaFoldDB" id="A0A4Y2BA90"/>
<sequence length="95" mass="10754">MYGGGVAPDLPLEILQQYLSFASSMGLGIVMQGDDTIIQHVKEFASDGFTTKLKGKYLGQGSLQTVMWKQLRELAQWARTRFLPRWVKYVGPVFR</sequence>
<gene>
    <name evidence="1" type="ORF">AVEN_103005_1</name>
</gene>
<comment type="caution">
    <text evidence="1">The sequence shown here is derived from an EMBL/GenBank/DDBJ whole genome shotgun (WGS) entry which is preliminary data.</text>
</comment>
<evidence type="ECO:0000313" key="1">
    <source>
        <dbReference type="EMBL" id="GBL88339.1"/>
    </source>
</evidence>
<dbReference type="Proteomes" id="UP000499080">
    <property type="component" value="Unassembled WGS sequence"/>
</dbReference>
<accession>A0A4Y2BA90</accession>
<organism evidence="1 2">
    <name type="scientific">Araneus ventricosus</name>
    <name type="common">Orbweaver spider</name>
    <name type="synonym">Epeira ventricosa</name>
    <dbReference type="NCBI Taxonomy" id="182803"/>
    <lineage>
        <taxon>Eukaryota</taxon>
        <taxon>Metazoa</taxon>
        <taxon>Ecdysozoa</taxon>
        <taxon>Arthropoda</taxon>
        <taxon>Chelicerata</taxon>
        <taxon>Arachnida</taxon>
        <taxon>Araneae</taxon>
        <taxon>Araneomorphae</taxon>
        <taxon>Entelegynae</taxon>
        <taxon>Araneoidea</taxon>
        <taxon>Araneidae</taxon>
        <taxon>Araneus</taxon>
    </lineage>
</organism>
<reference evidence="1 2" key="1">
    <citation type="journal article" date="2019" name="Sci. Rep.">
        <title>Orb-weaving spider Araneus ventricosus genome elucidates the spidroin gene catalogue.</title>
        <authorList>
            <person name="Kono N."/>
            <person name="Nakamura H."/>
            <person name="Ohtoshi R."/>
            <person name="Moran D.A.P."/>
            <person name="Shinohara A."/>
            <person name="Yoshida Y."/>
            <person name="Fujiwara M."/>
            <person name="Mori M."/>
            <person name="Tomita M."/>
            <person name="Arakawa K."/>
        </authorList>
    </citation>
    <scope>NUCLEOTIDE SEQUENCE [LARGE SCALE GENOMIC DNA]</scope>
</reference>